<evidence type="ECO:0000313" key="2">
    <source>
        <dbReference type="EMBL" id="KAF2492283.1"/>
    </source>
</evidence>
<gene>
    <name evidence="2" type="ORF">BU16DRAFT_108915</name>
</gene>
<feature type="compositionally biased region" description="Low complexity" evidence="1">
    <location>
        <begin position="226"/>
        <end position="244"/>
    </location>
</feature>
<dbReference type="AlphaFoldDB" id="A0A6A6QKS4"/>
<reference evidence="2" key="1">
    <citation type="journal article" date="2020" name="Stud. Mycol.">
        <title>101 Dothideomycetes genomes: a test case for predicting lifestyles and emergence of pathogens.</title>
        <authorList>
            <person name="Haridas S."/>
            <person name="Albert R."/>
            <person name="Binder M."/>
            <person name="Bloem J."/>
            <person name="Labutti K."/>
            <person name="Salamov A."/>
            <person name="Andreopoulos B."/>
            <person name="Baker S."/>
            <person name="Barry K."/>
            <person name="Bills G."/>
            <person name="Bluhm B."/>
            <person name="Cannon C."/>
            <person name="Castanera R."/>
            <person name="Culley D."/>
            <person name="Daum C."/>
            <person name="Ezra D."/>
            <person name="Gonzalez J."/>
            <person name="Henrissat B."/>
            <person name="Kuo A."/>
            <person name="Liang C."/>
            <person name="Lipzen A."/>
            <person name="Lutzoni F."/>
            <person name="Magnuson J."/>
            <person name="Mondo S."/>
            <person name="Nolan M."/>
            <person name="Ohm R."/>
            <person name="Pangilinan J."/>
            <person name="Park H.-J."/>
            <person name="Ramirez L."/>
            <person name="Alfaro M."/>
            <person name="Sun H."/>
            <person name="Tritt A."/>
            <person name="Yoshinaga Y."/>
            <person name="Zwiers L.-H."/>
            <person name="Turgeon B."/>
            <person name="Goodwin S."/>
            <person name="Spatafora J."/>
            <person name="Crous P."/>
            <person name="Grigoriev I."/>
        </authorList>
    </citation>
    <scope>NUCLEOTIDE SEQUENCE</scope>
    <source>
        <strain evidence="2">CBS 269.34</strain>
    </source>
</reference>
<dbReference type="EMBL" id="MU004194">
    <property type="protein sequence ID" value="KAF2492283.1"/>
    <property type="molecule type" value="Genomic_DNA"/>
</dbReference>
<organism evidence="2 3">
    <name type="scientific">Lophium mytilinum</name>
    <dbReference type="NCBI Taxonomy" id="390894"/>
    <lineage>
        <taxon>Eukaryota</taxon>
        <taxon>Fungi</taxon>
        <taxon>Dikarya</taxon>
        <taxon>Ascomycota</taxon>
        <taxon>Pezizomycotina</taxon>
        <taxon>Dothideomycetes</taxon>
        <taxon>Pleosporomycetidae</taxon>
        <taxon>Mytilinidiales</taxon>
        <taxon>Mytilinidiaceae</taxon>
        <taxon>Lophium</taxon>
    </lineage>
</organism>
<accession>A0A6A6QKS4</accession>
<feature type="compositionally biased region" description="Basic and acidic residues" evidence="1">
    <location>
        <begin position="209"/>
        <end position="219"/>
    </location>
</feature>
<dbReference type="Proteomes" id="UP000799750">
    <property type="component" value="Unassembled WGS sequence"/>
</dbReference>
<feature type="region of interest" description="Disordered" evidence="1">
    <location>
        <begin position="1"/>
        <end position="20"/>
    </location>
</feature>
<keyword evidence="3" id="KW-1185">Reference proteome</keyword>
<name>A0A6A6QKS4_9PEZI</name>
<feature type="region of interest" description="Disordered" evidence="1">
    <location>
        <begin position="195"/>
        <end position="284"/>
    </location>
</feature>
<sequence length="284" mass="29230">MSGNQEPTMEEKMQAREAEVRALLASSPEAQQELQRLAAERIASVLGQATTTGGSSRAAATIGDSSRVVATEGGADEQQAGVQAEQQTTVHEALGAAAQAIEQQQTSGQEVLDAAAQAVRPMGNPYDLYHHVKLSTHLVDFLKSTVMILKVSEWDQLIMAPIPGHVIVLAMTSNDTCVPICVADSSLLHAKEVSGYAQGPADGPSHQHQHAESSGKGKEPAGVQSEGAVEGPAVGGPAVLQAEGAGEGAGQHANEGDAAGATTSMQPEDDGDQEGLSSQEANNE</sequence>
<dbReference type="OrthoDB" id="10672898at2759"/>
<protein>
    <submittedName>
        <fullName evidence="2">Uncharacterized protein</fullName>
    </submittedName>
</protein>
<proteinExistence type="predicted"/>
<feature type="compositionally biased region" description="Polar residues" evidence="1">
    <location>
        <begin position="275"/>
        <end position="284"/>
    </location>
</feature>
<evidence type="ECO:0000313" key="3">
    <source>
        <dbReference type="Proteomes" id="UP000799750"/>
    </source>
</evidence>
<feature type="compositionally biased region" description="Basic and acidic residues" evidence="1">
    <location>
        <begin position="9"/>
        <end position="20"/>
    </location>
</feature>
<evidence type="ECO:0000256" key="1">
    <source>
        <dbReference type="SAM" id="MobiDB-lite"/>
    </source>
</evidence>